<dbReference type="NCBIfam" id="NF040563">
    <property type="entry name" value="guided_IscB"/>
    <property type="match status" value="1"/>
</dbReference>
<reference evidence="2 3" key="1">
    <citation type="submission" date="2021-10" db="EMBL/GenBank/DDBJ databases">
        <title>Anaerobic single-cell dispensing facilitates the cultivation of human gut bacteria.</title>
        <authorList>
            <person name="Afrizal A."/>
        </authorList>
    </citation>
    <scope>NUCLEOTIDE SEQUENCE [LARGE SCALE GENOMIC DNA]</scope>
    <source>
        <strain evidence="2 3">CLA-AA-H200</strain>
    </source>
</reference>
<proteinExistence type="predicted"/>
<evidence type="ECO:0000259" key="1">
    <source>
        <dbReference type="Pfam" id="PF14239"/>
    </source>
</evidence>
<dbReference type="Proteomes" id="UP001198151">
    <property type="component" value="Unassembled WGS sequence"/>
</dbReference>
<organism evidence="2 3">
    <name type="scientific">Ruminococcus turbiniformis</name>
    <dbReference type="NCBI Taxonomy" id="2881258"/>
    <lineage>
        <taxon>Bacteria</taxon>
        <taxon>Bacillati</taxon>
        <taxon>Bacillota</taxon>
        <taxon>Clostridia</taxon>
        <taxon>Eubacteriales</taxon>
        <taxon>Oscillospiraceae</taxon>
        <taxon>Ruminococcus</taxon>
    </lineage>
</organism>
<accession>A0ABS8FUB2</accession>
<keyword evidence="3" id="KW-1185">Reference proteome</keyword>
<evidence type="ECO:0000313" key="2">
    <source>
        <dbReference type="EMBL" id="MCC2253576.1"/>
    </source>
</evidence>
<comment type="caution">
    <text evidence="2">The sequence shown here is derived from an EMBL/GenBank/DDBJ whole genome shotgun (WGS) entry which is preliminary data.</text>
</comment>
<protein>
    <submittedName>
        <fullName evidence="2">RRXRR domain-containing protein</fullName>
    </submittedName>
</protein>
<dbReference type="RefSeq" id="WP_227706717.1">
    <property type="nucleotide sequence ID" value="NZ_JAJEQX010000004.1"/>
</dbReference>
<dbReference type="InterPro" id="IPR047693">
    <property type="entry name" value="RNA-guided_IscB-like"/>
</dbReference>
<evidence type="ECO:0000313" key="3">
    <source>
        <dbReference type="Proteomes" id="UP001198151"/>
    </source>
</evidence>
<dbReference type="Pfam" id="PF14239">
    <property type="entry name" value="RRXRR"/>
    <property type="match status" value="1"/>
</dbReference>
<name>A0ABS8FUB2_9FIRM</name>
<dbReference type="EMBL" id="JAJEQX010000004">
    <property type="protein sequence ID" value="MCC2253576.1"/>
    <property type="molecule type" value="Genomic_DNA"/>
</dbReference>
<gene>
    <name evidence="2" type="ORF">LKD70_03845</name>
</gene>
<sequence>MTIFVISKDGRPLMPTVRAGKVRHMLKDGRASIYRHRPFTIKLNYETTEYTQPIEFCCDTGDHHVGVSLKSESREYMSEEYRPLADEKSRRDDRRKYRYQRRNHLRYRKPRFDNRMNREGKLPPSVEHKADVNVKAFGEIVDVCPVTRAVFEVGVFDTQLLAAIEKGEAAPEGTDYQQGPRYNLATLREAVFFRDRYTCRICVKGVEKGTVLRVLHALYWKGRHGNQLDELVTCCTKCHTPANHKEGGTLYGYTPEVFTSYAGAAVMNQMRWTIFREAKELTPGIEIRAAYGAETKAARQYLGLGSPM</sequence>
<dbReference type="InterPro" id="IPR025938">
    <property type="entry name" value="RRXRR_dom"/>
</dbReference>
<feature type="domain" description="RRXRR" evidence="1">
    <location>
        <begin position="3"/>
        <end position="179"/>
    </location>
</feature>